<accession>A0ABR9DPZ9</accession>
<name>A0ABR9DPZ9_9MICO</name>
<evidence type="ECO:0000313" key="3">
    <source>
        <dbReference type="EMBL" id="MBD9699200.1"/>
    </source>
</evidence>
<proteinExistence type="predicted"/>
<dbReference type="PANTHER" id="PTHR42899">
    <property type="entry name" value="SPERMATOGENESIS-ASSOCIATED PROTEIN 20"/>
    <property type="match status" value="1"/>
</dbReference>
<reference evidence="3 4" key="1">
    <citation type="submission" date="2020-09" db="EMBL/GenBank/DDBJ databases">
        <title>Flavimobilis rhizosphaerae sp. nov., isolated from rhizosphere soil of Spartina alterniflora.</title>
        <authorList>
            <person name="Hanqin C."/>
        </authorList>
    </citation>
    <scope>NUCLEOTIDE SEQUENCE [LARGE SCALE GENOMIC DNA]</scope>
    <source>
        <strain evidence="3 4">GY 10621</strain>
    </source>
</reference>
<feature type="region of interest" description="Disordered" evidence="1">
    <location>
        <begin position="572"/>
        <end position="593"/>
    </location>
</feature>
<feature type="region of interest" description="Disordered" evidence="1">
    <location>
        <begin position="165"/>
        <end position="212"/>
    </location>
</feature>
<dbReference type="PANTHER" id="PTHR42899:SF1">
    <property type="entry name" value="SPERMATOGENESIS-ASSOCIATED PROTEIN 20"/>
    <property type="match status" value="1"/>
</dbReference>
<comment type="caution">
    <text evidence="3">The sequence shown here is derived from an EMBL/GenBank/DDBJ whole genome shotgun (WGS) entry which is preliminary data.</text>
</comment>
<organism evidence="3 4">
    <name type="scientific">Flavimobilis rhizosphaerae</name>
    <dbReference type="NCBI Taxonomy" id="2775421"/>
    <lineage>
        <taxon>Bacteria</taxon>
        <taxon>Bacillati</taxon>
        <taxon>Actinomycetota</taxon>
        <taxon>Actinomycetes</taxon>
        <taxon>Micrococcales</taxon>
        <taxon>Jonesiaceae</taxon>
        <taxon>Flavimobilis</taxon>
    </lineage>
</organism>
<protein>
    <submittedName>
        <fullName evidence="3">Thioredoxin domain-containing protein</fullName>
    </submittedName>
</protein>
<gene>
    <name evidence="3" type="ORF">IGS67_06800</name>
</gene>
<feature type="compositionally biased region" description="Low complexity" evidence="1">
    <location>
        <begin position="203"/>
        <end position="212"/>
    </location>
</feature>
<dbReference type="Gene3D" id="3.40.30.10">
    <property type="entry name" value="Glutaredoxin"/>
    <property type="match status" value="1"/>
</dbReference>
<dbReference type="InterPro" id="IPR004879">
    <property type="entry name" value="Ssp411-like_TRX"/>
</dbReference>
<dbReference type="SUPFAM" id="SSF48208">
    <property type="entry name" value="Six-hairpin glycosidases"/>
    <property type="match status" value="1"/>
</dbReference>
<evidence type="ECO:0000256" key="1">
    <source>
        <dbReference type="SAM" id="MobiDB-lite"/>
    </source>
</evidence>
<dbReference type="CDD" id="cd02955">
    <property type="entry name" value="SSP411"/>
    <property type="match status" value="1"/>
</dbReference>
<dbReference type="EMBL" id="JACZDF010000003">
    <property type="protein sequence ID" value="MBD9699200.1"/>
    <property type="molecule type" value="Genomic_DNA"/>
</dbReference>
<keyword evidence="4" id="KW-1185">Reference proteome</keyword>
<sequence>MPNRLAHALSPYLRQHASNPVDWHEWTDEAFAEARERDVPVLLSIGYAACHWCHVMARESFSDPDVGALMNAGFVSIKVDREERPDVDAVHMAALLALTGHGGWPLTAVLTPDGRPFIAGTYYPPAPVGGQPSFRQLLDGVQAAWHGQREAVERQADALAAHLRRTSAADPSRVGTLPDASVPDDLAPDVLVETPSTGRMPGRRAPAAPGPDDLAAAVEHLLDAEDRVHGGFGGAPKFPPSANLLQLLRHHGRTGDVRALDLVRRTVVAMTSGGLHDQLGGGYARYTVDATWTVPHFEKMLTDNAQLLAVLTGLWRATGEDWVRTTALRLAEFLERDMLTPTGFATSLDADTDGAEGTFYVWTPTQLRDALGDADGAWAADVCSVTDAGTFEHGTSVLRLDPSVLTAPSRRIDGFPPSDGGNPSIRGGRDETDGERWTRVRGLLATARSARTAPARDDKVVAGWNGLTIGALAEAGRTLDAPHLVTLAARVADAVVDRHLDGDVLRRTSLGDRVSPTEATLEDHGLLADGLLQLHAATGDTRWYEVAARLVDRLLDRFVNGDAFYDAPPAGGGPALVVRPGDPTDGASPSGRSAAAGSLVRLAALSGEHRHLAAAHAALAPYRALAHGAPRAAGWALAVAEALADGPRCVVLAGTTPDGPLARTVWAATAPGIVLTPVPPATEYPSDVERDLTHVPAHADRGPVGGAPTAYVCQGTTCSLPQTTPGALAALLTPADRIPTTPPQERGVPTPHNR</sequence>
<feature type="region of interest" description="Disordered" evidence="1">
    <location>
        <begin position="409"/>
        <end position="433"/>
    </location>
</feature>
<dbReference type="InterPro" id="IPR036249">
    <property type="entry name" value="Thioredoxin-like_sf"/>
</dbReference>
<evidence type="ECO:0000313" key="4">
    <source>
        <dbReference type="Proteomes" id="UP000642107"/>
    </source>
</evidence>
<dbReference type="RefSeq" id="WP_192279076.1">
    <property type="nucleotide sequence ID" value="NZ_JACZDF010000003.1"/>
</dbReference>
<feature type="region of interest" description="Disordered" evidence="1">
    <location>
        <begin position="734"/>
        <end position="754"/>
    </location>
</feature>
<dbReference type="SUPFAM" id="SSF52833">
    <property type="entry name" value="Thioredoxin-like"/>
    <property type="match status" value="1"/>
</dbReference>
<dbReference type="InterPro" id="IPR008928">
    <property type="entry name" value="6-hairpin_glycosidase_sf"/>
</dbReference>
<evidence type="ECO:0000259" key="2">
    <source>
        <dbReference type="Pfam" id="PF03190"/>
    </source>
</evidence>
<dbReference type="Proteomes" id="UP000642107">
    <property type="component" value="Unassembled WGS sequence"/>
</dbReference>
<dbReference type="Pfam" id="PF03190">
    <property type="entry name" value="Thioredox_DsbH"/>
    <property type="match status" value="1"/>
</dbReference>
<dbReference type="InterPro" id="IPR024705">
    <property type="entry name" value="Ssp411"/>
</dbReference>
<feature type="domain" description="Spermatogenesis-associated protein 20-like TRX" evidence="2">
    <location>
        <begin position="3"/>
        <end position="163"/>
    </location>
</feature>
<dbReference type="PIRSF" id="PIRSF006402">
    <property type="entry name" value="UCP006402_thioredoxin"/>
    <property type="match status" value="1"/>
</dbReference>